<keyword evidence="4" id="KW-1185">Reference proteome</keyword>
<evidence type="ECO:0000259" key="2">
    <source>
        <dbReference type="Pfam" id="PF00296"/>
    </source>
</evidence>
<dbReference type="Gene3D" id="3.20.20.30">
    <property type="entry name" value="Luciferase-like domain"/>
    <property type="match status" value="1"/>
</dbReference>
<dbReference type="GO" id="GO:0016705">
    <property type="term" value="F:oxidoreductase activity, acting on paired donors, with incorporation or reduction of molecular oxygen"/>
    <property type="evidence" value="ECO:0007669"/>
    <property type="project" value="InterPro"/>
</dbReference>
<dbReference type="RefSeq" id="WP_085087486.1">
    <property type="nucleotide sequence ID" value="NZ_BLKV01000001.1"/>
</dbReference>
<sequence>MTTLGYALSCEEFHPNELVRQAVRAQQAGFEALWISDHFHPWTDRQGQSPFVWSVIGALSQACTLPITTAVTCPIVRTHPAVIAQAAATSAAQLDGRFVLGVGTGEALNEHITGRRWPPAAVRRGMLDEAVTVIRELFTGEQVNHHGRYYTVENARLYTLPPTPTPIYVSGYGPRSARLAGRIGDGYQCSMPDGDLVSEFHHAGGVGKPAQAGFKVCYGSSKDDAVRTAHDLWGTEQLPGELGQNLPTPAHFEQAASLVTAEAVEQSVPAGPDAKPYLDRIREFAGAGFDEVYLQQIGDDQEGFFALWESEIAPELAA</sequence>
<dbReference type="OrthoDB" id="180193at2"/>
<protein>
    <submittedName>
        <fullName evidence="3">LLM class F420-dependent oxidoreductase</fullName>
    </submittedName>
</protein>
<dbReference type="Proteomes" id="UP000465263">
    <property type="component" value="Unassembled WGS sequence"/>
</dbReference>
<dbReference type="InterPro" id="IPR019945">
    <property type="entry name" value="F420_G6P_DH-rel"/>
</dbReference>
<dbReference type="EMBL" id="BLKV01000001">
    <property type="protein sequence ID" value="GFG68527.1"/>
    <property type="molecule type" value="Genomic_DNA"/>
</dbReference>
<gene>
    <name evidence="3" type="ORF">MSEN_02470</name>
</gene>
<dbReference type="PANTHER" id="PTHR43244:SF1">
    <property type="entry name" value="5,10-METHYLENETETRAHYDROMETHANOPTERIN REDUCTASE"/>
    <property type="match status" value="1"/>
</dbReference>
<dbReference type="InterPro" id="IPR036661">
    <property type="entry name" value="Luciferase-like_sf"/>
</dbReference>
<organism evidence="3 4">
    <name type="scientific">Mycolicibacter senuensis</name>
    <dbReference type="NCBI Taxonomy" id="386913"/>
    <lineage>
        <taxon>Bacteria</taxon>
        <taxon>Bacillati</taxon>
        <taxon>Actinomycetota</taxon>
        <taxon>Actinomycetes</taxon>
        <taxon>Mycobacteriales</taxon>
        <taxon>Mycobacteriaceae</taxon>
        <taxon>Mycolicibacter</taxon>
    </lineage>
</organism>
<dbReference type="InterPro" id="IPR050564">
    <property type="entry name" value="F420-G6PD/mer"/>
</dbReference>
<dbReference type="SUPFAM" id="SSF51679">
    <property type="entry name" value="Bacterial luciferase-like"/>
    <property type="match status" value="1"/>
</dbReference>
<dbReference type="InterPro" id="IPR011251">
    <property type="entry name" value="Luciferase-like_dom"/>
</dbReference>
<keyword evidence="1" id="KW-0560">Oxidoreductase</keyword>
<reference evidence="3 4" key="1">
    <citation type="journal article" date="2019" name="Emerg. Microbes Infect.">
        <title>Comprehensive subspecies identification of 175 nontuberculous mycobacteria species based on 7547 genomic profiles.</title>
        <authorList>
            <person name="Matsumoto Y."/>
            <person name="Kinjo T."/>
            <person name="Motooka D."/>
            <person name="Nabeya D."/>
            <person name="Jung N."/>
            <person name="Uechi K."/>
            <person name="Horii T."/>
            <person name="Iida T."/>
            <person name="Fujita J."/>
            <person name="Nakamura S."/>
        </authorList>
    </citation>
    <scope>NUCLEOTIDE SEQUENCE [LARGE SCALE GENOMIC DNA]</scope>
    <source>
        <strain evidence="3 4">JCM 16017</strain>
    </source>
</reference>
<evidence type="ECO:0000313" key="3">
    <source>
        <dbReference type="EMBL" id="GFG68527.1"/>
    </source>
</evidence>
<evidence type="ECO:0000313" key="4">
    <source>
        <dbReference type="Proteomes" id="UP000465263"/>
    </source>
</evidence>
<accession>A0A7I9XGP3</accession>
<dbReference type="AlphaFoldDB" id="A0A7I9XGP3"/>
<name>A0A7I9XGP3_9MYCO</name>
<feature type="domain" description="Luciferase-like" evidence="2">
    <location>
        <begin position="11"/>
        <end position="291"/>
    </location>
</feature>
<proteinExistence type="predicted"/>
<dbReference type="PANTHER" id="PTHR43244">
    <property type="match status" value="1"/>
</dbReference>
<dbReference type="NCBIfam" id="TIGR03557">
    <property type="entry name" value="F420_G6P_family"/>
    <property type="match status" value="1"/>
</dbReference>
<dbReference type="CDD" id="cd01097">
    <property type="entry name" value="Tetrahydromethanopterin_reductase"/>
    <property type="match status" value="1"/>
</dbReference>
<evidence type="ECO:0000256" key="1">
    <source>
        <dbReference type="ARBA" id="ARBA00023002"/>
    </source>
</evidence>
<dbReference type="Pfam" id="PF00296">
    <property type="entry name" value="Bac_luciferase"/>
    <property type="match status" value="1"/>
</dbReference>
<comment type="caution">
    <text evidence="3">The sequence shown here is derived from an EMBL/GenBank/DDBJ whole genome shotgun (WGS) entry which is preliminary data.</text>
</comment>